<dbReference type="STRING" id="1076872.G8ZNZ2"/>
<dbReference type="FunCoup" id="G8ZNZ2">
    <property type="interactions" value="134"/>
</dbReference>
<dbReference type="EMBL" id="HE616743">
    <property type="protein sequence ID" value="CCE90336.1"/>
    <property type="molecule type" value="Genomic_DNA"/>
</dbReference>
<feature type="region of interest" description="Disordered" evidence="1">
    <location>
        <begin position="1"/>
        <end position="31"/>
    </location>
</feature>
<dbReference type="GO" id="GO:0016538">
    <property type="term" value="F:cyclin-dependent protein serine/threonine kinase regulator activity"/>
    <property type="evidence" value="ECO:0007669"/>
    <property type="project" value="EnsemblFungi"/>
</dbReference>
<dbReference type="GO" id="GO:0009302">
    <property type="term" value="P:sno(s)RNA transcription"/>
    <property type="evidence" value="ECO:0007669"/>
    <property type="project" value="EnsemblFungi"/>
</dbReference>
<dbReference type="GeneID" id="11504257"/>
<dbReference type="GO" id="GO:0006357">
    <property type="term" value="P:regulation of transcription by RNA polymerase II"/>
    <property type="evidence" value="ECO:0007669"/>
    <property type="project" value="InterPro"/>
</dbReference>
<dbReference type="KEGG" id="tdl:TDEL_0B02070"/>
<dbReference type="RefSeq" id="XP_003679547.1">
    <property type="nucleotide sequence ID" value="XM_003679499.1"/>
</dbReference>
<dbReference type="InParanoid" id="G8ZNZ2"/>
<name>G8ZNZ2_TORDE</name>
<evidence type="ECO:0000313" key="3">
    <source>
        <dbReference type="Proteomes" id="UP000005627"/>
    </source>
</evidence>
<dbReference type="SUPFAM" id="SSF47954">
    <property type="entry name" value="Cyclin-like"/>
    <property type="match status" value="1"/>
</dbReference>
<evidence type="ECO:0000313" key="2">
    <source>
        <dbReference type="EMBL" id="CCE90336.1"/>
    </source>
</evidence>
<organism evidence="2 3">
    <name type="scientific">Torulaspora delbrueckii</name>
    <name type="common">Yeast</name>
    <name type="synonym">Candida colliculosa</name>
    <dbReference type="NCBI Taxonomy" id="4950"/>
    <lineage>
        <taxon>Eukaryota</taxon>
        <taxon>Fungi</taxon>
        <taxon>Dikarya</taxon>
        <taxon>Ascomycota</taxon>
        <taxon>Saccharomycotina</taxon>
        <taxon>Saccharomycetes</taxon>
        <taxon>Saccharomycetales</taxon>
        <taxon>Saccharomycetaceae</taxon>
        <taxon>Torulaspora</taxon>
    </lineage>
</organism>
<dbReference type="GO" id="GO:0006368">
    <property type="term" value="P:transcription elongation by RNA polymerase II"/>
    <property type="evidence" value="ECO:0007669"/>
    <property type="project" value="EnsemblFungi"/>
</dbReference>
<feature type="region of interest" description="Disordered" evidence="1">
    <location>
        <begin position="329"/>
        <end position="350"/>
    </location>
</feature>
<dbReference type="InterPro" id="IPR036915">
    <property type="entry name" value="Cyclin-like_sf"/>
</dbReference>
<dbReference type="InterPro" id="IPR043198">
    <property type="entry name" value="Cyclin/Ssn8"/>
</dbReference>
<keyword evidence="3" id="KW-1185">Reference proteome</keyword>
<accession>G8ZNZ2</accession>
<dbReference type="HOGENOM" id="CLU_698596_0_0_1"/>
<dbReference type="Proteomes" id="UP000005627">
    <property type="component" value="Chromosome 2"/>
</dbReference>
<reference evidence="2 3" key="1">
    <citation type="journal article" date="2011" name="Proc. Natl. Acad. Sci. U.S.A.">
        <title>Evolutionary erosion of yeast sex chromosomes by mating-type switching accidents.</title>
        <authorList>
            <person name="Gordon J.L."/>
            <person name="Armisen D."/>
            <person name="Proux-Wera E."/>
            <person name="Oheigeartaigh S.S."/>
            <person name="Byrne K.P."/>
            <person name="Wolfe K.H."/>
        </authorList>
    </citation>
    <scope>NUCLEOTIDE SEQUENCE [LARGE SCALE GENOMIC DNA]</scope>
    <source>
        <strain evidence="3">ATCC 10662 / CBS 1146 / NBRC 0425 / NCYC 2629 / NRRL Y-866</strain>
    </source>
</reference>
<dbReference type="Gene3D" id="1.10.472.10">
    <property type="entry name" value="Cyclin-like"/>
    <property type="match status" value="1"/>
</dbReference>
<dbReference type="GO" id="GO:0006353">
    <property type="term" value="P:DNA-templated transcription termination"/>
    <property type="evidence" value="ECO:0007669"/>
    <property type="project" value="EnsemblFungi"/>
</dbReference>
<dbReference type="PANTHER" id="PTHR10026">
    <property type="entry name" value="CYCLIN"/>
    <property type="match status" value="1"/>
</dbReference>
<gene>
    <name evidence="2" type="primary">TDEL0B02070</name>
    <name evidence="2" type="ORF">TDEL_0B02070</name>
</gene>
<dbReference type="AlphaFoldDB" id="G8ZNZ2"/>
<dbReference type="GO" id="GO:0000307">
    <property type="term" value="C:cyclin-dependent protein kinase holoenzyme complex"/>
    <property type="evidence" value="ECO:0007669"/>
    <property type="project" value="EnsemblFungi"/>
</dbReference>
<protein>
    <submittedName>
        <fullName evidence="2">Uncharacterized protein</fullName>
    </submittedName>
</protein>
<proteinExistence type="predicted"/>
<sequence length="405" mass="47191">MSNPDGTSSTNAMMRSSQSASMDRSKSSNHGETKAEFNSRLLWPDMIKIPVNPWTFTCKEVIEKLGSNPQVTAEMKRCMEKCLIYFYTAKKKLNLFDHTYTAACILFFRYWYVYGLPNTLTDCIHISQAILVTACKTMENNRPIEAYVKITCEFLVKDLNGLRSKQNMDKVKWDVRDRLVENEKKILCSFGFDLNIENPKELVEDMFSGYYRLNRDYDLPEDFKQVFPKILQEARNFIVQAVTQPVSLLCDGYTFVALALIYCGLQYKKLVDDKFQFPVNFFSRKFPTQVTAQRFEDIFTDYRIIEENFFDLKSNKREKLEISASDINSIIQEPTGPTEPTENPDEISNPYDYKLIKSGEVRQELMDHIEKRIQEQYEKVILESKKRSSPENLSEVEPTAKKPKV</sequence>
<dbReference type="OrthoDB" id="25002at2759"/>
<feature type="region of interest" description="Disordered" evidence="1">
    <location>
        <begin position="384"/>
        <end position="405"/>
    </location>
</feature>
<feature type="compositionally biased region" description="Polar residues" evidence="1">
    <location>
        <begin position="1"/>
        <end position="22"/>
    </location>
</feature>
<evidence type="ECO:0000256" key="1">
    <source>
        <dbReference type="SAM" id="MobiDB-lite"/>
    </source>
</evidence>
<dbReference type="eggNOG" id="ENOG502QQE8">
    <property type="taxonomic scope" value="Eukaryota"/>
</dbReference>